<organism evidence="1">
    <name type="scientific">Adineta vaga</name>
    <name type="common">Rotifer</name>
    <name type="synonym">Callidina vaga</name>
    <dbReference type="NCBI Taxonomy" id="104782"/>
    <lineage>
        <taxon>Eukaryota</taxon>
        <taxon>Metazoa</taxon>
        <taxon>Spiralia</taxon>
        <taxon>Gnathifera</taxon>
        <taxon>Rotifera</taxon>
        <taxon>Eurotatoria</taxon>
        <taxon>Bdelloidea</taxon>
        <taxon>Adinetida</taxon>
        <taxon>Adinetidae</taxon>
        <taxon>Adineta</taxon>
    </lineage>
</organism>
<dbReference type="AlphaFoldDB" id="G3KGV8"/>
<proteinExistence type="predicted"/>
<dbReference type="EMBL" id="JN235988">
    <property type="protein sequence ID" value="AEN94415.1"/>
    <property type="molecule type" value="Genomic_DNA"/>
</dbReference>
<name>G3KGV8_ADIVA</name>
<dbReference type="Gene3D" id="2.60.120.10">
    <property type="entry name" value="Jelly Rolls"/>
    <property type="match status" value="1"/>
</dbReference>
<sequence>MIGGTSLLVGFIQENRAQVVLNEIQVGYATLILRGAIHFVQHLGCTPSVQINAYNNADPGLLTLGLNMFRCPDGVPSTTFGQTEDFIMNSKRTISAYPLDVNEASRTKCGLPI</sequence>
<evidence type="ECO:0000313" key="1">
    <source>
        <dbReference type="EMBL" id="AEN94415.1"/>
    </source>
</evidence>
<protein>
    <submittedName>
        <fullName evidence="1">Spherulin-like protein</fullName>
    </submittedName>
</protein>
<dbReference type="InterPro" id="IPR014710">
    <property type="entry name" value="RmlC-like_jellyroll"/>
</dbReference>
<accession>G3KGV8</accession>
<reference evidence="1" key="1">
    <citation type="journal article" date="2011" name="Proc. Natl. Acad. Sci. U.S.A.">
        <title>A widespread class of reverse transcriptase-related cellular genes.</title>
        <authorList>
            <person name="Gladyshev E.A."/>
            <person name="Arkhipova I.R."/>
        </authorList>
    </citation>
    <scope>NUCLEOTIDE SEQUENCE</scope>
</reference>